<dbReference type="InterPro" id="IPR036397">
    <property type="entry name" value="RNaseH_sf"/>
</dbReference>
<feature type="domain" description="Integrase catalytic" evidence="2">
    <location>
        <begin position="139"/>
        <end position="314"/>
    </location>
</feature>
<evidence type="ECO:0000256" key="1">
    <source>
        <dbReference type="ARBA" id="ARBA00009277"/>
    </source>
</evidence>
<dbReference type="InterPro" id="IPR001584">
    <property type="entry name" value="Integrase_cat-core"/>
</dbReference>
<reference evidence="3 4" key="1">
    <citation type="submission" date="2017-04" db="EMBL/GenBank/DDBJ databases">
        <authorList>
            <person name="Veseli I.A."/>
            <person name="Tang C."/>
            <person name="Pombert J.-F."/>
        </authorList>
    </citation>
    <scope>NUCLEOTIDE SEQUENCE [LARGE SCALE GENOMIC DNA]</scope>
    <source>
        <strain evidence="3 4">ATCC 700373</strain>
    </source>
</reference>
<name>A0AAC9RVV5_9STAP</name>
<dbReference type="InterPro" id="IPR054353">
    <property type="entry name" value="IstA-like_C"/>
</dbReference>
<protein>
    <submittedName>
        <fullName evidence="3">IS21 family transposase</fullName>
    </submittedName>
</protein>
<dbReference type="AlphaFoldDB" id="A0AAC9RVV5"/>
<accession>A0AAC9RVV5</accession>
<dbReference type="PANTHER" id="PTHR35004:SF6">
    <property type="entry name" value="TRANSPOSASE"/>
    <property type="match status" value="1"/>
</dbReference>
<dbReference type="GO" id="GO:0015074">
    <property type="term" value="P:DNA integration"/>
    <property type="evidence" value="ECO:0007669"/>
    <property type="project" value="InterPro"/>
</dbReference>
<comment type="similarity">
    <text evidence="1">Belongs to the transposase IS21/IS408/IS1162 family.</text>
</comment>
<dbReference type="EMBL" id="CP020773">
    <property type="protein sequence ID" value="ARJ50782.1"/>
    <property type="molecule type" value="Genomic_DNA"/>
</dbReference>
<gene>
    <name evidence="3" type="ORF">B5P37_05335</name>
</gene>
<dbReference type="SUPFAM" id="SSF53098">
    <property type="entry name" value="Ribonuclease H-like"/>
    <property type="match status" value="1"/>
</dbReference>
<dbReference type="Pfam" id="PF22483">
    <property type="entry name" value="Mu-transpos_C_2"/>
    <property type="match status" value="1"/>
</dbReference>
<sequence length="427" mass="49695">MNYTVKIDTEIKITSLSDLPKLKEMMESAKMKINKSKLARDLGKDRRTIDKYLKGYTPSSSRKRTSKVDKYYNVIQLLLSEESPQTFYYKRVLWQYLKDNHGLDCSQSLFRSYISKHKTFNDYFKTGAKIKTLKSVARYETAPGTQAQVDWKENIKFRLKDGNVIEVHIAMLILSYSRFRIFNISTTKSQEILKSFLTQSFEMIGGVPKELLTDNMKAVMDQPRTRFSKGQINRRFEQFAHDMGTKIRPCIAGRPMTKGKVEASMKLLDEIHAYQGKFNLSELHAYISKLNQRVNYQLHQGTGKIPIIELEKEKSHLLPLPTEKVRDSYRIIGQHVKVNASNMITYQGNQYSVPSEYARKRVQLQVFNHELHVYYNMKLIACHSISNAKLNYKEAHYIEALQLSSPYYPDIDDLAKENLKAIGEMYE</sequence>
<dbReference type="PANTHER" id="PTHR35004">
    <property type="entry name" value="TRANSPOSASE RV3428C-RELATED"/>
    <property type="match status" value="1"/>
</dbReference>
<dbReference type="Gene3D" id="3.30.420.10">
    <property type="entry name" value="Ribonuclease H-like superfamily/Ribonuclease H"/>
    <property type="match status" value="1"/>
</dbReference>
<dbReference type="KEGG" id="slz:B5P37_05335"/>
<proteinExistence type="inferred from homology"/>
<evidence type="ECO:0000313" key="4">
    <source>
        <dbReference type="Proteomes" id="UP000242864"/>
    </source>
</evidence>
<organism evidence="3 4">
    <name type="scientific">Staphylococcus lutrae</name>
    <dbReference type="NCBI Taxonomy" id="155085"/>
    <lineage>
        <taxon>Bacteria</taxon>
        <taxon>Bacillati</taxon>
        <taxon>Bacillota</taxon>
        <taxon>Bacilli</taxon>
        <taxon>Bacillales</taxon>
        <taxon>Staphylococcaceae</taxon>
        <taxon>Staphylococcus</taxon>
    </lineage>
</organism>
<dbReference type="Pfam" id="PF00665">
    <property type="entry name" value="rve"/>
    <property type="match status" value="1"/>
</dbReference>
<keyword evidence="4" id="KW-1185">Reference proteome</keyword>
<dbReference type="GO" id="GO:0003676">
    <property type="term" value="F:nucleic acid binding"/>
    <property type="evidence" value="ECO:0007669"/>
    <property type="project" value="InterPro"/>
</dbReference>
<dbReference type="PROSITE" id="PS50994">
    <property type="entry name" value="INTEGRASE"/>
    <property type="match status" value="1"/>
</dbReference>
<dbReference type="NCBIfam" id="NF033546">
    <property type="entry name" value="transpos_IS21"/>
    <property type="match status" value="1"/>
</dbReference>
<evidence type="ECO:0000259" key="2">
    <source>
        <dbReference type="PROSITE" id="PS50994"/>
    </source>
</evidence>
<dbReference type="Proteomes" id="UP000242864">
    <property type="component" value="Chromosome"/>
</dbReference>
<evidence type="ECO:0000313" key="3">
    <source>
        <dbReference type="EMBL" id="ARJ50782.1"/>
    </source>
</evidence>
<dbReference type="InterPro" id="IPR012337">
    <property type="entry name" value="RNaseH-like_sf"/>
</dbReference>
<dbReference type="RefSeq" id="WP_085237260.1">
    <property type="nucleotide sequence ID" value="NZ_CP020773.1"/>
</dbReference>